<feature type="transmembrane region" description="Helical" evidence="1">
    <location>
        <begin position="36"/>
        <end position="54"/>
    </location>
</feature>
<protein>
    <recommendedName>
        <fullName evidence="3">VanZ-like domain-containing protein</fullName>
    </recommendedName>
</protein>
<keyword evidence="1" id="KW-0812">Transmembrane</keyword>
<reference evidence="2" key="1">
    <citation type="submission" date="2022-04" db="EMBL/GenBank/DDBJ databases">
        <title>Tomato heritable bacteria conferring resistance against bacterial wilt.</title>
        <authorList>
            <person name="Yin J."/>
        </authorList>
    </citation>
    <scope>NUCLEOTIDE SEQUENCE</scope>
    <source>
        <strain evidence="2">Cra20</strain>
    </source>
</reference>
<accession>A0ABU3N649</accession>
<feature type="transmembrane region" description="Helical" evidence="1">
    <location>
        <begin position="61"/>
        <end position="78"/>
    </location>
</feature>
<dbReference type="PANTHER" id="PTHR28008">
    <property type="entry name" value="DOMAIN PROTEIN, PUTATIVE (AFU_ORTHOLOGUE AFUA_3G10980)-RELATED"/>
    <property type="match status" value="1"/>
</dbReference>
<proteinExistence type="predicted"/>
<dbReference type="PANTHER" id="PTHR28008:SF1">
    <property type="entry name" value="DOMAIN PROTEIN, PUTATIVE (AFU_ORTHOLOGUE AFUA_3G10980)-RELATED"/>
    <property type="match status" value="1"/>
</dbReference>
<gene>
    <name evidence="2" type="ORF">MZO42_11090</name>
</gene>
<dbReference type="EMBL" id="JALMLT010000002">
    <property type="protein sequence ID" value="MDT8759242.1"/>
    <property type="molecule type" value="Genomic_DNA"/>
</dbReference>
<sequence>MPRLLRLAFWAALLFTFVMATLPHPPQLPGQPIDKVQHILAFVTLTGLAVAAWPGASLLRLFLGLSGFGALIELVQAIPALHRSSDWRDWVADAAAILVVLALAAGFSRVRRRGTEYPAARR</sequence>
<feature type="transmembrane region" description="Helical" evidence="1">
    <location>
        <begin position="90"/>
        <end position="107"/>
    </location>
</feature>
<comment type="caution">
    <text evidence="2">The sequence shown here is derived from an EMBL/GenBank/DDBJ whole genome shotgun (WGS) entry which is preliminary data.</text>
</comment>
<organism evidence="2">
    <name type="scientific">Sphingomonas psychrotolerans</name>
    <dbReference type="NCBI Taxonomy" id="1327635"/>
    <lineage>
        <taxon>Bacteria</taxon>
        <taxon>Pseudomonadati</taxon>
        <taxon>Pseudomonadota</taxon>
        <taxon>Alphaproteobacteria</taxon>
        <taxon>Sphingomonadales</taxon>
        <taxon>Sphingomonadaceae</taxon>
        <taxon>Sphingomonas</taxon>
    </lineage>
</organism>
<keyword evidence="1" id="KW-1133">Transmembrane helix</keyword>
<evidence type="ECO:0000313" key="2">
    <source>
        <dbReference type="EMBL" id="MDT8759242.1"/>
    </source>
</evidence>
<keyword evidence="1" id="KW-0472">Membrane</keyword>
<name>A0ABU3N649_9SPHN</name>
<evidence type="ECO:0000256" key="1">
    <source>
        <dbReference type="SAM" id="Phobius"/>
    </source>
</evidence>
<evidence type="ECO:0008006" key="3">
    <source>
        <dbReference type="Google" id="ProtNLM"/>
    </source>
</evidence>